<organism evidence="3 4">
    <name type="scientific">Stegodyphus mimosarum</name>
    <name type="common">African social velvet spider</name>
    <dbReference type="NCBI Taxonomy" id="407821"/>
    <lineage>
        <taxon>Eukaryota</taxon>
        <taxon>Metazoa</taxon>
        <taxon>Ecdysozoa</taxon>
        <taxon>Arthropoda</taxon>
        <taxon>Chelicerata</taxon>
        <taxon>Arachnida</taxon>
        <taxon>Araneae</taxon>
        <taxon>Araneomorphae</taxon>
        <taxon>Entelegynae</taxon>
        <taxon>Eresoidea</taxon>
        <taxon>Eresidae</taxon>
        <taxon>Stegodyphus</taxon>
    </lineage>
</organism>
<dbReference type="EMBL" id="KK114764">
    <property type="protein sequence ID" value="KFM63254.1"/>
    <property type="molecule type" value="Genomic_DNA"/>
</dbReference>
<evidence type="ECO:0000259" key="2">
    <source>
        <dbReference type="Pfam" id="PF15377"/>
    </source>
</evidence>
<gene>
    <name evidence="3" type="ORF">X975_10013</name>
</gene>
<evidence type="ECO:0000256" key="1">
    <source>
        <dbReference type="SAM" id="MobiDB-lite"/>
    </source>
</evidence>
<keyword evidence="4" id="KW-1185">Reference proteome</keyword>
<dbReference type="OrthoDB" id="10043580at2759"/>
<feature type="region of interest" description="Disordered" evidence="1">
    <location>
        <begin position="1"/>
        <end position="20"/>
    </location>
</feature>
<feature type="non-terminal residue" evidence="3">
    <location>
        <position position="104"/>
    </location>
</feature>
<protein>
    <recommendedName>
        <fullName evidence="2">DUF4604 domain-containing protein</fullName>
    </recommendedName>
</protein>
<name>A0A087TDR5_STEMI</name>
<dbReference type="OMA" id="WPSESAI"/>
<accession>A0A087TDR5</accession>
<dbReference type="InterPro" id="IPR040219">
    <property type="entry name" value="KIAA1143-like"/>
</dbReference>
<dbReference type="STRING" id="407821.A0A087TDR5"/>
<proteinExistence type="predicted"/>
<dbReference type="PANTHER" id="PTHR31195">
    <property type="entry name" value="GEO02494P1"/>
    <property type="match status" value="1"/>
</dbReference>
<dbReference type="Proteomes" id="UP000054359">
    <property type="component" value="Unassembled WGS sequence"/>
</dbReference>
<dbReference type="Pfam" id="PF15377">
    <property type="entry name" value="DUF4604"/>
    <property type="match status" value="1"/>
</dbReference>
<dbReference type="InterPro" id="IPR027911">
    <property type="entry name" value="DUF4604"/>
</dbReference>
<sequence length="104" mass="12018">MPPKRNVACIKPPDPPFIKRMKDSIGYQEPPTVETKKQIADYDENVDTERDDEKPVVVVLKPGDLTEEEVKSITEKVDENKRIMFSKPVKKEEKNSLDFSSKKR</sequence>
<dbReference type="AlphaFoldDB" id="A0A087TDR5"/>
<dbReference type="PANTHER" id="PTHR31195:SF2">
    <property type="entry name" value="GEO02494P1"/>
    <property type="match status" value="1"/>
</dbReference>
<feature type="domain" description="DUF4604" evidence="2">
    <location>
        <begin position="13"/>
        <end position="93"/>
    </location>
</feature>
<evidence type="ECO:0000313" key="4">
    <source>
        <dbReference type="Proteomes" id="UP000054359"/>
    </source>
</evidence>
<feature type="region of interest" description="Disordered" evidence="1">
    <location>
        <begin position="84"/>
        <end position="104"/>
    </location>
</feature>
<evidence type="ECO:0000313" key="3">
    <source>
        <dbReference type="EMBL" id="KFM63254.1"/>
    </source>
</evidence>
<reference evidence="3 4" key="1">
    <citation type="submission" date="2013-11" db="EMBL/GenBank/DDBJ databases">
        <title>Genome sequencing of Stegodyphus mimosarum.</title>
        <authorList>
            <person name="Bechsgaard J."/>
        </authorList>
    </citation>
    <scope>NUCLEOTIDE SEQUENCE [LARGE SCALE GENOMIC DNA]</scope>
</reference>